<gene>
    <name evidence="2" type="ORF">EMEDMD4_180076</name>
</gene>
<name>A0A508WT15_9HYPH</name>
<protein>
    <submittedName>
        <fullName evidence="2">Uncharacterized protein</fullName>
    </submittedName>
</protein>
<proteinExistence type="predicted"/>
<dbReference type="EMBL" id="CABFNB010000082">
    <property type="protein sequence ID" value="VTZ60660.1"/>
    <property type="molecule type" value="Genomic_DNA"/>
</dbReference>
<dbReference type="AlphaFoldDB" id="A0A508WT15"/>
<organism evidence="2">
    <name type="scientific">Sinorhizobium medicae</name>
    <dbReference type="NCBI Taxonomy" id="110321"/>
    <lineage>
        <taxon>Bacteria</taxon>
        <taxon>Pseudomonadati</taxon>
        <taxon>Pseudomonadota</taxon>
        <taxon>Alphaproteobacteria</taxon>
        <taxon>Hyphomicrobiales</taxon>
        <taxon>Rhizobiaceae</taxon>
        <taxon>Sinorhizobium/Ensifer group</taxon>
        <taxon>Sinorhizobium</taxon>
    </lineage>
</organism>
<evidence type="ECO:0000313" key="2">
    <source>
        <dbReference type="EMBL" id="VTZ60660.1"/>
    </source>
</evidence>
<sequence length="103" mass="10795">MNKLRPDIPCELTAALPPRRFLLLSLIVKDDSRSTRESAEGGYGSCDTMPSDRVPHGSLIGNGLGINCAAIQSIAAALIHPRGGTALQAFGIALRDPAAGEDR</sequence>
<feature type="region of interest" description="Disordered" evidence="1">
    <location>
        <begin position="31"/>
        <end position="50"/>
    </location>
</feature>
<evidence type="ECO:0000256" key="1">
    <source>
        <dbReference type="SAM" id="MobiDB-lite"/>
    </source>
</evidence>
<accession>A0A508WT15</accession>
<reference evidence="2" key="1">
    <citation type="submission" date="2019-06" db="EMBL/GenBank/DDBJ databases">
        <authorList>
            <person name="Le Quere A."/>
            <person name="Colella S."/>
        </authorList>
    </citation>
    <scope>NUCLEOTIDE SEQUENCE</scope>
    <source>
        <strain evidence="2">EmedicaeMD41</strain>
    </source>
</reference>
<dbReference type="Proteomes" id="UP000507954">
    <property type="component" value="Unassembled WGS sequence"/>
</dbReference>